<keyword evidence="8" id="KW-1185">Reference proteome</keyword>
<dbReference type="Proteomes" id="UP001381693">
    <property type="component" value="Unassembled WGS sequence"/>
</dbReference>
<evidence type="ECO:0000256" key="5">
    <source>
        <dbReference type="SAM" id="MobiDB-lite"/>
    </source>
</evidence>
<protein>
    <recommendedName>
        <fullName evidence="6">DBF4-type domain-containing protein</fullName>
    </recommendedName>
</protein>
<organism evidence="7 8">
    <name type="scientific">Halocaridina rubra</name>
    <name type="common">Hawaiian red shrimp</name>
    <dbReference type="NCBI Taxonomy" id="373956"/>
    <lineage>
        <taxon>Eukaryota</taxon>
        <taxon>Metazoa</taxon>
        <taxon>Ecdysozoa</taxon>
        <taxon>Arthropoda</taxon>
        <taxon>Crustacea</taxon>
        <taxon>Multicrustacea</taxon>
        <taxon>Malacostraca</taxon>
        <taxon>Eumalacostraca</taxon>
        <taxon>Eucarida</taxon>
        <taxon>Decapoda</taxon>
        <taxon>Pleocyemata</taxon>
        <taxon>Caridea</taxon>
        <taxon>Atyoidea</taxon>
        <taxon>Atyidae</taxon>
        <taxon>Halocaridina</taxon>
    </lineage>
</organism>
<comment type="caution">
    <text evidence="7">The sequence shown here is derived from an EMBL/GenBank/DDBJ whole genome shotgun (WGS) entry which is preliminary data.</text>
</comment>
<dbReference type="GO" id="GO:0043539">
    <property type="term" value="F:protein serine/threonine kinase activator activity"/>
    <property type="evidence" value="ECO:0007669"/>
    <property type="project" value="TreeGrafter"/>
</dbReference>
<proteinExistence type="predicted"/>
<reference evidence="7 8" key="1">
    <citation type="submission" date="2023-11" db="EMBL/GenBank/DDBJ databases">
        <title>Halocaridina rubra genome assembly.</title>
        <authorList>
            <person name="Smith C."/>
        </authorList>
    </citation>
    <scope>NUCLEOTIDE SEQUENCE [LARGE SCALE GENOMIC DNA]</scope>
    <source>
        <strain evidence="7">EP-1</strain>
        <tissue evidence="7">Whole</tissue>
    </source>
</reference>
<dbReference type="PROSITE" id="PS51265">
    <property type="entry name" value="ZF_DBF4"/>
    <property type="match status" value="1"/>
</dbReference>
<accession>A0AAN8WZZ7</accession>
<dbReference type="AlphaFoldDB" id="A0AAN8WZZ7"/>
<dbReference type="InterPro" id="IPR051590">
    <property type="entry name" value="Replication_Regulatory_Kinase"/>
</dbReference>
<dbReference type="EMBL" id="JAXCGZ010010568">
    <property type="protein sequence ID" value="KAK7075481.1"/>
    <property type="molecule type" value="Genomic_DNA"/>
</dbReference>
<dbReference type="InterPro" id="IPR006572">
    <property type="entry name" value="Znf_DBF"/>
</dbReference>
<dbReference type="GO" id="GO:0010571">
    <property type="term" value="P:positive regulation of nuclear cell cycle DNA replication"/>
    <property type="evidence" value="ECO:0007669"/>
    <property type="project" value="TreeGrafter"/>
</dbReference>
<gene>
    <name evidence="7" type="ORF">SK128_026649</name>
</gene>
<dbReference type="Pfam" id="PF07535">
    <property type="entry name" value="zf-DBF"/>
    <property type="match status" value="1"/>
</dbReference>
<keyword evidence="1" id="KW-0479">Metal-binding</keyword>
<evidence type="ECO:0000256" key="1">
    <source>
        <dbReference type="ARBA" id="ARBA00022723"/>
    </source>
</evidence>
<dbReference type="GO" id="GO:1901987">
    <property type="term" value="P:regulation of cell cycle phase transition"/>
    <property type="evidence" value="ECO:0007669"/>
    <property type="project" value="TreeGrafter"/>
</dbReference>
<sequence>MVEEMWYFSYACRLANQPLSPRHPPPPSSLLILPPRFSLLIHLQYKPVFKELTVWPELNLANPPGVSPFADPKVNKTVKNTKVSSSHKDDHKERQRVKEKNVGAKAKDGGYCELCSTNFTNLKLHLQSDSHISFIKNDKNYQKLDELINGSHRTSSQ</sequence>
<dbReference type="PANTHER" id="PTHR15375:SF26">
    <property type="entry name" value="PROTEIN CHIFFON"/>
    <property type="match status" value="1"/>
</dbReference>
<dbReference type="InterPro" id="IPR038545">
    <property type="entry name" value="Znf_DBF_sf"/>
</dbReference>
<dbReference type="GO" id="GO:0003676">
    <property type="term" value="F:nucleic acid binding"/>
    <property type="evidence" value="ECO:0007669"/>
    <property type="project" value="InterPro"/>
</dbReference>
<keyword evidence="3" id="KW-0862">Zinc</keyword>
<evidence type="ECO:0000313" key="7">
    <source>
        <dbReference type="EMBL" id="KAK7075481.1"/>
    </source>
</evidence>
<feature type="compositionally biased region" description="Basic and acidic residues" evidence="5">
    <location>
        <begin position="86"/>
        <end position="102"/>
    </location>
</feature>
<name>A0AAN8WZZ7_HALRR</name>
<feature type="domain" description="DBF4-type" evidence="6">
    <location>
        <begin position="105"/>
        <end position="154"/>
    </location>
</feature>
<feature type="non-terminal residue" evidence="7">
    <location>
        <position position="157"/>
    </location>
</feature>
<evidence type="ECO:0000313" key="8">
    <source>
        <dbReference type="Proteomes" id="UP001381693"/>
    </source>
</evidence>
<feature type="region of interest" description="Disordered" evidence="5">
    <location>
        <begin position="65"/>
        <end position="102"/>
    </location>
</feature>
<dbReference type="FunFam" id="6.10.250.3410:FF:000001">
    <property type="entry name" value="Protein DBF4 homolog A"/>
    <property type="match status" value="1"/>
</dbReference>
<feature type="compositionally biased region" description="Low complexity" evidence="5">
    <location>
        <begin position="75"/>
        <end position="84"/>
    </location>
</feature>
<evidence type="ECO:0000256" key="4">
    <source>
        <dbReference type="PROSITE-ProRule" id="PRU00600"/>
    </source>
</evidence>
<evidence type="ECO:0000256" key="3">
    <source>
        <dbReference type="ARBA" id="ARBA00022833"/>
    </source>
</evidence>
<evidence type="ECO:0000256" key="2">
    <source>
        <dbReference type="ARBA" id="ARBA00022771"/>
    </source>
</evidence>
<dbReference type="SMART" id="SM00586">
    <property type="entry name" value="ZnF_DBF"/>
    <property type="match status" value="1"/>
</dbReference>
<dbReference type="Gene3D" id="6.10.250.3410">
    <property type="entry name" value="DBF zinc finger"/>
    <property type="match status" value="1"/>
</dbReference>
<dbReference type="PANTHER" id="PTHR15375">
    <property type="entry name" value="ACTIVATOR OF S-PHASE KINASE-RELATED"/>
    <property type="match status" value="1"/>
</dbReference>
<keyword evidence="2 4" id="KW-0863">Zinc-finger</keyword>
<dbReference type="GO" id="GO:0031431">
    <property type="term" value="C:Dbf4-dependent protein kinase complex"/>
    <property type="evidence" value="ECO:0007669"/>
    <property type="project" value="TreeGrafter"/>
</dbReference>
<evidence type="ECO:0000259" key="6">
    <source>
        <dbReference type="PROSITE" id="PS51265"/>
    </source>
</evidence>
<dbReference type="GO" id="GO:0008270">
    <property type="term" value="F:zinc ion binding"/>
    <property type="evidence" value="ECO:0007669"/>
    <property type="project" value="UniProtKB-KW"/>
</dbReference>